<accession>A0A6J3MIP7</accession>
<dbReference type="CDD" id="cd00067">
    <property type="entry name" value="GAL4"/>
    <property type="match status" value="1"/>
</dbReference>
<dbReference type="Gene3D" id="4.10.240.10">
    <property type="entry name" value="Zn(2)-C6 fungal-type DNA-binding domain"/>
    <property type="match status" value="1"/>
</dbReference>
<reference evidence="5" key="3">
    <citation type="submission" date="2025-08" db="UniProtKB">
        <authorList>
            <consortium name="RefSeq"/>
        </authorList>
    </citation>
    <scope>IDENTIFICATION</scope>
    <source>
        <strain evidence="5">CBS 342.82</strain>
    </source>
</reference>
<dbReference type="InterPro" id="IPR001138">
    <property type="entry name" value="Zn2Cys6_DnaBD"/>
</dbReference>
<reference evidence="5" key="2">
    <citation type="submission" date="2020-04" db="EMBL/GenBank/DDBJ databases">
        <authorList>
            <consortium name="NCBI Genome Project"/>
        </authorList>
    </citation>
    <scope>NUCLEOTIDE SEQUENCE</scope>
    <source>
        <strain evidence="5">CBS 342.82</strain>
    </source>
</reference>
<feature type="region of interest" description="Disordered" evidence="2">
    <location>
        <begin position="1"/>
        <end position="69"/>
    </location>
</feature>
<feature type="compositionally biased region" description="Polar residues" evidence="2">
    <location>
        <begin position="13"/>
        <end position="41"/>
    </location>
</feature>
<feature type="region of interest" description="Disordered" evidence="2">
    <location>
        <begin position="127"/>
        <end position="173"/>
    </location>
</feature>
<evidence type="ECO:0000313" key="5">
    <source>
        <dbReference type="RefSeq" id="XP_033464819.1"/>
    </source>
</evidence>
<gene>
    <name evidence="5" type="ORF">K489DRAFT_27692</name>
</gene>
<name>A0A6J3MIP7_9PEZI</name>
<dbReference type="GeneID" id="54357934"/>
<feature type="domain" description="Zn(2)-C6 fungal-type" evidence="3">
    <location>
        <begin position="86"/>
        <end position="118"/>
    </location>
</feature>
<keyword evidence="1" id="KW-0539">Nucleus</keyword>
<reference evidence="5" key="1">
    <citation type="submission" date="2020-01" db="EMBL/GenBank/DDBJ databases">
        <authorList>
            <consortium name="DOE Joint Genome Institute"/>
            <person name="Haridas S."/>
            <person name="Albert R."/>
            <person name="Binder M."/>
            <person name="Bloem J."/>
            <person name="Labutti K."/>
            <person name="Salamov A."/>
            <person name="Andreopoulos B."/>
            <person name="Baker S.E."/>
            <person name="Barry K."/>
            <person name="Bills G."/>
            <person name="Bluhm B.H."/>
            <person name="Cannon C."/>
            <person name="Castanera R."/>
            <person name="Culley D.E."/>
            <person name="Daum C."/>
            <person name="Ezra D."/>
            <person name="Gonzalez J.B."/>
            <person name="Henrissat B."/>
            <person name="Kuo A."/>
            <person name="Liang C."/>
            <person name="Lipzen A."/>
            <person name="Lutzoni F."/>
            <person name="Magnuson J."/>
            <person name="Mondo S."/>
            <person name="Nolan M."/>
            <person name="Ohm R."/>
            <person name="Pangilinan J."/>
            <person name="Park H.-J."/>
            <person name="Ramirez L."/>
            <person name="Alfaro M."/>
            <person name="Sun H."/>
            <person name="Tritt A."/>
            <person name="Yoshinaga Y."/>
            <person name="Zwiers L.-H."/>
            <person name="Turgeon B.G."/>
            <person name="Goodwin S.B."/>
            <person name="Spatafora J.W."/>
            <person name="Crous P.W."/>
            <person name="Grigoriev I.V."/>
        </authorList>
    </citation>
    <scope>NUCLEOTIDE SEQUENCE</scope>
    <source>
        <strain evidence="5">CBS 342.82</strain>
    </source>
</reference>
<proteinExistence type="predicted"/>
<dbReference type="SMART" id="SM00066">
    <property type="entry name" value="GAL4"/>
    <property type="match status" value="1"/>
</dbReference>
<dbReference type="Pfam" id="PF00172">
    <property type="entry name" value="Zn_clus"/>
    <property type="match status" value="1"/>
</dbReference>
<protein>
    <recommendedName>
        <fullName evidence="3">Zn(2)-C6 fungal-type domain-containing protein</fullName>
    </recommendedName>
</protein>
<dbReference type="InterPro" id="IPR036864">
    <property type="entry name" value="Zn2-C6_fun-type_DNA-bd_sf"/>
</dbReference>
<dbReference type="PROSITE" id="PS50048">
    <property type="entry name" value="ZN2_CY6_FUNGAL_2"/>
    <property type="match status" value="1"/>
</dbReference>
<dbReference type="GO" id="GO:0008270">
    <property type="term" value="F:zinc ion binding"/>
    <property type="evidence" value="ECO:0007669"/>
    <property type="project" value="InterPro"/>
</dbReference>
<sequence>MKIEQFQMREIAISQSPETTVTSAYPSSAESIGTPSSSQEASPALATDHRLSPYASPTTLPASTTMPRRLTEDKATKLGYVRAKMACTYCRRRKVRCLKLPENPTCLRCSESGQKCEFVPVSNDQAAIAPRRPRRTRNARDGERPSVRTGRSRRPPAILPESRSRPANDEAASGTFQDMSRLDLTHGDHTDQHAIQNVYPLQENYIYSQPPPSGSYDNLHDASGHGYSNASHQFTHPMTGYGQEAHVAGHLPISYHGFQYPSAHWSQDLVPVPYTPASVGGDLQRLSAQASSLYVPMDLSNPGPLVQDYDIPDAPSTHSRQERHLAAQNYPSSRVNTRGRRIHQ</sequence>
<organism evidence="5">
    <name type="scientific">Dissoconium aciculare CBS 342.82</name>
    <dbReference type="NCBI Taxonomy" id="1314786"/>
    <lineage>
        <taxon>Eukaryota</taxon>
        <taxon>Fungi</taxon>
        <taxon>Dikarya</taxon>
        <taxon>Ascomycota</taxon>
        <taxon>Pezizomycotina</taxon>
        <taxon>Dothideomycetes</taxon>
        <taxon>Dothideomycetidae</taxon>
        <taxon>Mycosphaerellales</taxon>
        <taxon>Dissoconiaceae</taxon>
        <taxon>Dissoconium</taxon>
    </lineage>
</organism>
<evidence type="ECO:0000259" key="3">
    <source>
        <dbReference type="PROSITE" id="PS50048"/>
    </source>
</evidence>
<evidence type="ECO:0000256" key="2">
    <source>
        <dbReference type="SAM" id="MobiDB-lite"/>
    </source>
</evidence>
<dbReference type="GO" id="GO:0000981">
    <property type="term" value="F:DNA-binding transcription factor activity, RNA polymerase II-specific"/>
    <property type="evidence" value="ECO:0007669"/>
    <property type="project" value="InterPro"/>
</dbReference>
<dbReference type="Proteomes" id="UP000504637">
    <property type="component" value="Unplaced"/>
</dbReference>
<dbReference type="AlphaFoldDB" id="A0A6J3MIP7"/>
<dbReference type="SUPFAM" id="SSF57701">
    <property type="entry name" value="Zn2/Cys6 DNA-binding domain"/>
    <property type="match status" value="1"/>
</dbReference>
<feature type="compositionally biased region" description="Polar residues" evidence="2">
    <location>
        <begin position="55"/>
        <end position="66"/>
    </location>
</feature>
<feature type="region of interest" description="Disordered" evidence="2">
    <location>
        <begin position="310"/>
        <end position="344"/>
    </location>
</feature>
<dbReference type="OrthoDB" id="4150019at2759"/>
<dbReference type="RefSeq" id="XP_033464819.1">
    <property type="nucleotide sequence ID" value="XM_033600134.1"/>
</dbReference>
<keyword evidence="4" id="KW-1185">Reference proteome</keyword>
<evidence type="ECO:0000313" key="4">
    <source>
        <dbReference type="Proteomes" id="UP000504637"/>
    </source>
</evidence>
<evidence type="ECO:0000256" key="1">
    <source>
        <dbReference type="ARBA" id="ARBA00023242"/>
    </source>
</evidence>
<dbReference type="PROSITE" id="PS00463">
    <property type="entry name" value="ZN2_CY6_FUNGAL_1"/>
    <property type="match status" value="1"/>
</dbReference>